<dbReference type="Gene3D" id="2.20.25.80">
    <property type="entry name" value="WRKY domain"/>
    <property type="match status" value="2"/>
</dbReference>
<comment type="caution">
    <text evidence="12">The sequence shown here is derived from an EMBL/GenBank/DDBJ whole genome shotgun (WGS) entry which is preliminary data.</text>
</comment>
<dbReference type="GO" id="GO:0046872">
    <property type="term" value="F:metal ion binding"/>
    <property type="evidence" value="ECO:0007669"/>
    <property type="project" value="UniProtKB-KW"/>
</dbReference>
<proteinExistence type="inferred from homology"/>
<evidence type="ECO:0000256" key="7">
    <source>
        <dbReference type="ARBA" id="ARBA00023163"/>
    </source>
</evidence>
<organism evidence="12 13">
    <name type="scientific">Trapa incisa</name>
    <dbReference type="NCBI Taxonomy" id="236973"/>
    <lineage>
        <taxon>Eukaryota</taxon>
        <taxon>Viridiplantae</taxon>
        <taxon>Streptophyta</taxon>
        <taxon>Embryophyta</taxon>
        <taxon>Tracheophyta</taxon>
        <taxon>Spermatophyta</taxon>
        <taxon>Magnoliopsida</taxon>
        <taxon>eudicotyledons</taxon>
        <taxon>Gunneridae</taxon>
        <taxon>Pentapetalae</taxon>
        <taxon>rosids</taxon>
        <taxon>malvids</taxon>
        <taxon>Myrtales</taxon>
        <taxon>Lythraceae</taxon>
        <taxon>Trapa</taxon>
    </lineage>
</organism>
<keyword evidence="7" id="KW-0804">Transcription</keyword>
<dbReference type="PANTHER" id="PTHR31221">
    <property type="entry name" value="WRKY TRANSCRIPTION FACTOR PROTEIN 1-RELATED"/>
    <property type="match status" value="1"/>
</dbReference>
<evidence type="ECO:0000256" key="2">
    <source>
        <dbReference type="ARBA" id="ARBA00022723"/>
    </source>
</evidence>
<evidence type="ECO:0000256" key="8">
    <source>
        <dbReference type="ARBA" id="ARBA00023242"/>
    </source>
</evidence>
<evidence type="ECO:0000313" key="13">
    <source>
        <dbReference type="Proteomes" id="UP001345219"/>
    </source>
</evidence>
<dbReference type="GO" id="GO:0043565">
    <property type="term" value="F:sequence-specific DNA binding"/>
    <property type="evidence" value="ECO:0007669"/>
    <property type="project" value="InterPro"/>
</dbReference>
<feature type="region of interest" description="Disordered" evidence="10">
    <location>
        <begin position="196"/>
        <end position="231"/>
    </location>
</feature>
<evidence type="ECO:0000256" key="5">
    <source>
        <dbReference type="ARBA" id="ARBA00023015"/>
    </source>
</evidence>
<evidence type="ECO:0000256" key="9">
    <source>
        <dbReference type="ARBA" id="ARBA00061157"/>
    </source>
</evidence>
<keyword evidence="13" id="KW-1185">Reference proteome</keyword>
<evidence type="ECO:0000256" key="4">
    <source>
        <dbReference type="ARBA" id="ARBA00022833"/>
    </source>
</evidence>
<feature type="region of interest" description="Disordered" evidence="10">
    <location>
        <begin position="515"/>
        <end position="544"/>
    </location>
</feature>
<evidence type="ECO:0000259" key="11">
    <source>
        <dbReference type="PROSITE" id="PS50811"/>
    </source>
</evidence>
<evidence type="ECO:0000256" key="1">
    <source>
        <dbReference type="ARBA" id="ARBA00004123"/>
    </source>
</evidence>
<keyword evidence="3" id="KW-0677">Repeat</keyword>
<evidence type="ECO:0000256" key="10">
    <source>
        <dbReference type="SAM" id="MobiDB-lite"/>
    </source>
</evidence>
<protein>
    <recommendedName>
        <fullName evidence="11">WRKY domain-containing protein</fullName>
    </recommendedName>
</protein>
<evidence type="ECO:0000256" key="6">
    <source>
        <dbReference type="ARBA" id="ARBA00023125"/>
    </source>
</evidence>
<dbReference type="InterPro" id="IPR003657">
    <property type="entry name" value="WRKY_dom"/>
</dbReference>
<accession>A0AAN7LFW1</accession>
<dbReference type="FunFam" id="2.20.25.80:FF:000006">
    <property type="entry name" value="WRKY transcription factor"/>
    <property type="match status" value="1"/>
</dbReference>
<dbReference type="PROSITE" id="PS50811">
    <property type="entry name" value="WRKY"/>
    <property type="match status" value="2"/>
</dbReference>
<feature type="compositionally biased region" description="Polar residues" evidence="10">
    <location>
        <begin position="356"/>
        <end position="367"/>
    </location>
</feature>
<evidence type="ECO:0000256" key="3">
    <source>
        <dbReference type="ARBA" id="ARBA00022737"/>
    </source>
</evidence>
<dbReference type="GO" id="GO:0003700">
    <property type="term" value="F:DNA-binding transcription factor activity"/>
    <property type="evidence" value="ECO:0007669"/>
    <property type="project" value="InterPro"/>
</dbReference>
<dbReference type="InterPro" id="IPR036576">
    <property type="entry name" value="WRKY_dom_sf"/>
</dbReference>
<feature type="region of interest" description="Disordered" evidence="10">
    <location>
        <begin position="293"/>
        <end position="407"/>
    </location>
</feature>
<feature type="domain" description="WRKY" evidence="11">
    <location>
        <begin position="236"/>
        <end position="300"/>
    </location>
</feature>
<dbReference type="SUPFAM" id="SSF118290">
    <property type="entry name" value="WRKY DNA-binding domain"/>
    <property type="match status" value="2"/>
</dbReference>
<dbReference type="FunFam" id="2.20.25.80:FF:000003">
    <property type="entry name" value="WRKY transcription factor 57"/>
    <property type="match status" value="1"/>
</dbReference>
<feature type="domain" description="WRKY" evidence="11">
    <location>
        <begin position="452"/>
        <end position="517"/>
    </location>
</feature>
<keyword evidence="6" id="KW-0238">DNA-binding</keyword>
<reference evidence="12 13" key="1">
    <citation type="journal article" date="2023" name="Hortic Res">
        <title>Pangenome of water caltrop reveals structural variations and asymmetric subgenome divergence after allopolyploidization.</title>
        <authorList>
            <person name="Zhang X."/>
            <person name="Chen Y."/>
            <person name="Wang L."/>
            <person name="Yuan Y."/>
            <person name="Fang M."/>
            <person name="Shi L."/>
            <person name="Lu R."/>
            <person name="Comes H.P."/>
            <person name="Ma Y."/>
            <person name="Chen Y."/>
            <person name="Huang G."/>
            <person name="Zhou Y."/>
            <person name="Zheng Z."/>
            <person name="Qiu Y."/>
        </authorList>
    </citation>
    <scope>NUCLEOTIDE SEQUENCE [LARGE SCALE GENOMIC DNA]</scope>
    <source>
        <tissue evidence="12">Roots</tissue>
    </source>
</reference>
<dbReference type="Proteomes" id="UP001345219">
    <property type="component" value="Chromosome 13"/>
</dbReference>
<keyword evidence="4" id="KW-0862">Zinc</keyword>
<dbReference type="EMBL" id="JAXIOK010000001">
    <property type="protein sequence ID" value="KAK4779841.1"/>
    <property type="molecule type" value="Genomic_DNA"/>
</dbReference>
<dbReference type="Pfam" id="PF03106">
    <property type="entry name" value="WRKY"/>
    <property type="match status" value="2"/>
</dbReference>
<gene>
    <name evidence="12" type="ORF">SAY87_015947</name>
</gene>
<dbReference type="PANTHER" id="PTHR31221:SF126">
    <property type="entry name" value="WRKY DOMAIN-CONTAINING PROTEIN"/>
    <property type="match status" value="1"/>
</dbReference>
<comment type="similarity">
    <text evidence="9">Belongs to the WRKY group I family.</text>
</comment>
<keyword evidence="5" id="KW-0805">Transcription regulation</keyword>
<sequence length="716" mass="77178">MEGTVPESRAVIGLSGSIAERRAVKCGFNIAPISIPRLRTSSSVANPCGWGGGSSPCRLTISPGISPTALLDSPTMVPNSQALSPTTGTLMYQLLSEEEERNVMNSENHNHRENDEGSWSFPIKSNPFPVSHSCFPDQGTAGFDVDFIYGSSLMNFDMQASFPTSDYDKTSPVNSSSSEEAVYGVDAEMKPTIHAASSEANSDGKDANGTPPAPTEKDFVQEDDVREAKGPYDSLGLVKTAEDGYNWRKYGQKQVKGSEYPRSYYKCTNTNCQVKKKVERSHDGQITEIIYKGAHNHPKPQPPRRGGASAGGAAVSLAENTPDIGEGAGAEDGPVWRNVHLGGSNKDARPDGLEANSPTSMRTSISDLLSAVPQGRGVGGGGSFESAHGPEHSSSLASHEDDEDGSGRLSVLEEAEDDEPDSKRRKSDHCLVETSMASRAVREPRVVIQIESEIDILDDGFRWRKYGQKVVKGNPNPRSYYKCTSAGCLVRKHVERASHDLKFVITTYEGKHNHDVPAARHAGNGSPGGGGTMPPPPPHSQSSALAIPKNPNIIFKPESQAHHDLMLFDRKPDFGAGADYYRPTRLITNFGPSSMYPMKFPHLQSCGSYGLATGPSPIPQGQPMVSVVPDFQSSIPFKFNQPVGIPLAGLGYANAKAAGLIRPFPLGNPIKKKDPRFLTPKQELKDDHFYDSNFPIMEPTSASPGMIFPQALIGFP</sequence>
<dbReference type="AlphaFoldDB" id="A0AAN7LFW1"/>
<dbReference type="GO" id="GO:0005634">
    <property type="term" value="C:nucleus"/>
    <property type="evidence" value="ECO:0007669"/>
    <property type="project" value="UniProtKB-SubCell"/>
</dbReference>
<dbReference type="InterPro" id="IPR044810">
    <property type="entry name" value="WRKY_plant"/>
</dbReference>
<name>A0AAN7LFW1_9MYRT</name>
<comment type="subcellular location">
    <subcellularLocation>
        <location evidence="1">Nucleus</location>
    </subcellularLocation>
</comment>
<dbReference type="SMART" id="SM00774">
    <property type="entry name" value="WRKY"/>
    <property type="match status" value="2"/>
</dbReference>
<evidence type="ECO:0000313" key="12">
    <source>
        <dbReference type="EMBL" id="KAK4779841.1"/>
    </source>
</evidence>
<keyword evidence="8" id="KW-0539">Nucleus</keyword>
<keyword evidence="2" id="KW-0479">Metal-binding</keyword>